<accession>A0ABW1IYE9</accession>
<evidence type="ECO:0000313" key="3">
    <source>
        <dbReference type="EMBL" id="MFC5993471.1"/>
    </source>
</evidence>
<protein>
    <submittedName>
        <fullName evidence="3">Helicase-associated domain-containing protein</fullName>
    </submittedName>
</protein>
<reference evidence="4" key="1">
    <citation type="journal article" date="2019" name="Int. J. Syst. Evol. Microbiol.">
        <title>The Global Catalogue of Microorganisms (GCM) 10K type strain sequencing project: providing services to taxonomists for standard genome sequencing and annotation.</title>
        <authorList>
            <consortium name="The Broad Institute Genomics Platform"/>
            <consortium name="The Broad Institute Genome Sequencing Center for Infectious Disease"/>
            <person name="Wu L."/>
            <person name="Ma J."/>
        </authorList>
    </citation>
    <scope>NUCLEOTIDE SEQUENCE [LARGE SCALE GENOMIC DNA]</scope>
    <source>
        <strain evidence="4">CCM 8391</strain>
    </source>
</reference>
<keyword evidence="3" id="KW-0067">ATP-binding</keyword>
<evidence type="ECO:0000256" key="1">
    <source>
        <dbReference type="SAM" id="MobiDB-lite"/>
    </source>
</evidence>
<keyword evidence="4" id="KW-1185">Reference proteome</keyword>
<sequence>MAPAAQLGVLVRLGHEVQEVLRCGPVTFAEALTELSAERLTALLQARPDVLVEPVPRSFEQLAQRLHGAESLSDALELCTGDMVTTARAVALLDTGATTEAVAKLLGSPETLVESAVDGLCAWGLGWRDGERIALPDRLAAHLTHDVDLFRPLAVIARQTVVDDLRVAVQGLGGTVEGLRKPELVARLAELMADRETIGRAIAGLSGKARRQFDLVRLRHGFGAVFWGSSPRGREDPLVRAGLLLPVYGTGELPREVAVSAWMIEGNATLTGPPDLPDAEPAATDAARSAAEDLLRGLTALLDEARAAGLAALKKGGVGTRERTRLAKRLSAAPEDIGLWIDLASAAGLLARAGGRYAPTAGYDTWRESAPGDRWAVVARAWWDLDFAPTYRKIDEDTEAPPPVPLASEAGMIRRALLRGASGGRSVEAVGTHIDWFCPLQNYPQEETALRIRAAVAEARLLGVVSGDRLSDLGEHLVAGDDDLGRRCAVLLPEARGMLVLQSDLSAVASGQLSAAASRLLAAAAVPESRGVAATWRFSSTSVRTALDAGWTPDELRAQLRAVSDRELPQPLDYLISDVARRHGSVRVRGLSSCVVGSESEIAEILHTRSLRKLQLSALAPTVLASPFGIDTVLVGLREAGFAPLAEDADGAVIVEDRPEKRALDPAAIVRARPRASATDLARLLLGRPDDAHAPQSPAQTQRDLAQARTEAVEPAG</sequence>
<keyword evidence="3" id="KW-0347">Helicase</keyword>
<comment type="caution">
    <text evidence="3">The sequence shown here is derived from an EMBL/GenBank/DDBJ whole genome shotgun (WGS) entry which is preliminary data.</text>
</comment>
<dbReference type="GO" id="GO:0004386">
    <property type="term" value="F:helicase activity"/>
    <property type="evidence" value="ECO:0007669"/>
    <property type="project" value="UniProtKB-KW"/>
</dbReference>
<evidence type="ECO:0000313" key="4">
    <source>
        <dbReference type="Proteomes" id="UP001596302"/>
    </source>
</evidence>
<dbReference type="Proteomes" id="UP001596302">
    <property type="component" value="Unassembled WGS sequence"/>
</dbReference>
<keyword evidence="3" id="KW-0378">Hydrolase</keyword>
<keyword evidence="3" id="KW-0547">Nucleotide-binding</keyword>
<dbReference type="EMBL" id="JBHSQW010000009">
    <property type="protein sequence ID" value="MFC5993471.1"/>
    <property type="molecule type" value="Genomic_DNA"/>
</dbReference>
<dbReference type="Pfam" id="PF13625">
    <property type="entry name" value="Helicase_C_3"/>
    <property type="match status" value="1"/>
</dbReference>
<dbReference type="RefSeq" id="WP_379583064.1">
    <property type="nucleotide sequence ID" value="NZ_JBHSQW010000009.1"/>
</dbReference>
<proteinExistence type="predicted"/>
<feature type="region of interest" description="Disordered" evidence="1">
    <location>
        <begin position="686"/>
        <end position="717"/>
    </location>
</feature>
<evidence type="ECO:0000259" key="2">
    <source>
        <dbReference type="Pfam" id="PF13625"/>
    </source>
</evidence>
<name>A0ABW1IYE9_9PSEU</name>
<gene>
    <name evidence="3" type="ORF">ACFQE5_04480</name>
</gene>
<organism evidence="3 4">
    <name type="scientific">Pseudonocardia hispaniensis</name>
    <dbReference type="NCBI Taxonomy" id="904933"/>
    <lineage>
        <taxon>Bacteria</taxon>
        <taxon>Bacillati</taxon>
        <taxon>Actinomycetota</taxon>
        <taxon>Actinomycetes</taxon>
        <taxon>Pseudonocardiales</taxon>
        <taxon>Pseudonocardiaceae</taxon>
        <taxon>Pseudonocardia</taxon>
    </lineage>
</organism>
<dbReference type="InterPro" id="IPR032830">
    <property type="entry name" value="XPB/Ssl2_N"/>
</dbReference>
<feature type="domain" description="Helicase XPB/Ssl2 N-terminal" evidence="2">
    <location>
        <begin position="499"/>
        <end position="619"/>
    </location>
</feature>